<evidence type="ECO:0000256" key="2">
    <source>
        <dbReference type="ARBA" id="ARBA00022723"/>
    </source>
</evidence>
<dbReference type="Pfam" id="PF03055">
    <property type="entry name" value="RPE65"/>
    <property type="match status" value="1"/>
</dbReference>
<proteinExistence type="inferred from homology"/>
<reference evidence="6 7" key="1">
    <citation type="submission" date="2024-06" db="EMBL/GenBank/DDBJ databases">
        <title>The Natural Products Discovery Center: Release of the First 8490 Sequenced Strains for Exploring Actinobacteria Biosynthetic Diversity.</title>
        <authorList>
            <person name="Kalkreuter E."/>
            <person name="Kautsar S.A."/>
            <person name="Yang D."/>
            <person name="Bader C.D."/>
            <person name="Teijaro C.N."/>
            <person name="Fluegel L."/>
            <person name="Davis C.M."/>
            <person name="Simpson J.R."/>
            <person name="Lauterbach L."/>
            <person name="Steele A.D."/>
            <person name="Gui C."/>
            <person name="Meng S."/>
            <person name="Li G."/>
            <person name="Viehrig K."/>
            <person name="Ye F."/>
            <person name="Su P."/>
            <person name="Kiefer A.F."/>
            <person name="Nichols A."/>
            <person name="Cepeda A.J."/>
            <person name="Yan W."/>
            <person name="Fan B."/>
            <person name="Jiang Y."/>
            <person name="Adhikari A."/>
            <person name="Zheng C.-J."/>
            <person name="Schuster L."/>
            <person name="Cowan T.M."/>
            <person name="Smanski M.J."/>
            <person name="Chevrette M.G."/>
            <person name="De Carvalho L.P.S."/>
            <person name="Shen B."/>
        </authorList>
    </citation>
    <scope>NUCLEOTIDE SEQUENCE [LARGE SCALE GENOMIC DNA]</scope>
    <source>
        <strain evidence="6 7">NPDC049574</strain>
    </source>
</reference>
<comment type="similarity">
    <text evidence="1 5">Belongs to the carotenoid oxygenase family.</text>
</comment>
<dbReference type="EMBL" id="JBFARM010000002">
    <property type="protein sequence ID" value="MEV4285006.1"/>
    <property type="molecule type" value="Genomic_DNA"/>
</dbReference>
<comment type="caution">
    <text evidence="6">The sequence shown here is derived from an EMBL/GenBank/DDBJ whole genome shotgun (WGS) entry which is preliminary data.</text>
</comment>
<dbReference type="EC" id="1.13.11.-" evidence="5"/>
<dbReference type="PANTHER" id="PTHR10543">
    <property type="entry name" value="BETA-CAROTENE DIOXYGENASE"/>
    <property type="match status" value="1"/>
</dbReference>
<evidence type="ECO:0000313" key="6">
    <source>
        <dbReference type="EMBL" id="MEV4285006.1"/>
    </source>
</evidence>
<comment type="cofactor">
    <cofactor evidence="5">
        <name>Fe(2+)</name>
        <dbReference type="ChEBI" id="CHEBI:29033"/>
    </cofactor>
    <text evidence="5">Binds 1 Fe(2+) ion per subunit.</text>
</comment>
<accession>A0ABV3GXK6</accession>
<keyword evidence="5" id="KW-0223">Dioxygenase</keyword>
<evidence type="ECO:0000256" key="4">
    <source>
        <dbReference type="ARBA" id="ARBA00023004"/>
    </source>
</evidence>
<dbReference type="PANTHER" id="PTHR10543:SF89">
    <property type="entry name" value="CAROTENOID 9,10(9',10')-CLEAVAGE DIOXYGENASE 1"/>
    <property type="match status" value="1"/>
</dbReference>
<keyword evidence="4 5" id="KW-0408">Iron</keyword>
<evidence type="ECO:0000256" key="1">
    <source>
        <dbReference type="ARBA" id="ARBA00006787"/>
    </source>
</evidence>
<evidence type="ECO:0000313" key="7">
    <source>
        <dbReference type="Proteomes" id="UP001552427"/>
    </source>
</evidence>
<dbReference type="Proteomes" id="UP001552427">
    <property type="component" value="Unassembled WGS sequence"/>
</dbReference>
<protein>
    <recommendedName>
        <fullName evidence="5">Dioxygenase</fullName>
        <ecNumber evidence="5">1.13.11.-</ecNumber>
    </recommendedName>
</protein>
<dbReference type="RefSeq" id="WP_344205361.1">
    <property type="nucleotide sequence ID" value="NZ_BAAAMV010000002.1"/>
</dbReference>
<keyword evidence="7" id="KW-1185">Reference proteome</keyword>
<dbReference type="InterPro" id="IPR004294">
    <property type="entry name" value="Carotenoid_Oase"/>
</dbReference>
<organism evidence="6 7">
    <name type="scientific">Nonomuraea bangladeshensis</name>
    <dbReference type="NCBI Taxonomy" id="404385"/>
    <lineage>
        <taxon>Bacteria</taxon>
        <taxon>Bacillati</taxon>
        <taxon>Actinomycetota</taxon>
        <taxon>Actinomycetes</taxon>
        <taxon>Streptosporangiales</taxon>
        <taxon>Streptosporangiaceae</taxon>
        <taxon>Nonomuraea</taxon>
    </lineage>
</organism>
<name>A0ABV3GXK6_9ACTN</name>
<evidence type="ECO:0000256" key="3">
    <source>
        <dbReference type="ARBA" id="ARBA00023002"/>
    </source>
</evidence>
<gene>
    <name evidence="6" type="ORF">AB0K40_05840</name>
</gene>
<keyword evidence="2 5" id="KW-0479">Metal-binding</keyword>
<sequence length="453" mass="49994">MTTTPFRDGFAPVTEEITAFDLEVTGRIPAVFNGRFLRNGPNPLSLDDPHASHLFLGEGMVHGVRLRDGRAEWYRNRWVRSADVARRLGEPVRPGPVHAGMDFAPNTHVIGLAGRTFATVEAGALPYELSYELETIGSCDFGGGLPGGFAAHTHADPVTGELHAVAYFFGWDHHQHLVLGPDGTVRQVRDIPIADAPMLHDFALTERYVVLYDLPVTFSMEHAQKGTPLPYAWNEAHGARIGLLPRAGGETRWFDVEPCWVFHTVNAYDDGDEVVVDVIRYPKRFVDARLDAGGAPTLDRWRVDPASGKVSQTRLDDRSQEFPRIDERRTGLPHRYGYTAAARELNDIVSPHDTGLEDLPDEAFDNTLIKHDLVRGTQEARQFGRGAYVGEPVFVPEGEAEDDGYVMTLVNDPDRGAADLVIVSARDFTGEPVATVHLPARVPLGFHGSWIAD</sequence>
<keyword evidence="3 5" id="KW-0560">Oxidoreductase</keyword>
<evidence type="ECO:0000256" key="5">
    <source>
        <dbReference type="RuleBase" id="RU364048"/>
    </source>
</evidence>